<dbReference type="Proteomes" id="UP000254889">
    <property type="component" value="Chromosome"/>
</dbReference>
<dbReference type="Pfam" id="PF00534">
    <property type="entry name" value="Glycos_transf_1"/>
    <property type="match status" value="1"/>
</dbReference>
<evidence type="ECO:0000313" key="3">
    <source>
        <dbReference type="EMBL" id="AXK81204.1"/>
    </source>
</evidence>
<evidence type="ECO:0000256" key="1">
    <source>
        <dbReference type="ARBA" id="ARBA00022679"/>
    </source>
</evidence>
<reference evidence="3 4" key="1">
    <citation type="submission" date="2018-07" db="EMBL/GenBank/DDBJ databases">
        <authorList>
            <person name="Quirk P.G."/>
            <person name="Krulwich T.A."/>
        </authorList>
    </citation>
    <scope>NUCLEOTIDE SEQUENCE [LARGE SCALE GENOMIC DNA]</scope>
    <source>
        <strain evidence="3 4">CC-BB4</strain>
    </source>
</reference>
<evidence type="ECO:0000259" key="2">
    <source>
        <dbReference type="Pfam" id="PF00534"/>
    </source>
</evidence>
<dbReference type="GO" id="GO:0016757">
    <property type="term" value="F:glycosyltransferase activity"/>
    <property type="evidence" value="ECO:0007669"/>
    <property type="project" value="InterPro"/>
</dbReference>
<dbReference type="Gene3D" id="3.40.50.2000">
    <property type="entry name" value="Glycogen Phosphorylase B"/>
    <property type="match status" value="1"/>
</dbReference>
<keyword evidence="4" id="KW-1185">Reference proteome</keyword>
<dbReference type="RefSeq" id="WP_115691583.1">
    <property type="nucleotide sequence ID" value="NZ_CP031417.1"/>
</dbReference>
<proteinExistence type="predicted"/>
<dbReference type="PANTHER" id="PTHR46401">
    <property type="entry name" value="GLYCOSYLTRANSFERASE WBBK-RELATED"/>
    <property type="match status" value="1"/>
</dbReference>
<accession>A0A345ZWA7</accession>
<organism evidence="3 4">
    <name type="scientific">Pseudolabrys taiwanensis</name>
    <dbReference type="NCBI Taxonomy" id="331696"/>
    <lineage>
        <taxon>Bacteria</taxon>
        <taxon>Pseudomonadati</taxon>
        <taxon>Pseudomonadota</taxon>
        <taxon>Alphaproteobacteria</taxon>
        <taxon>Hyphomicrobiales</taxon>
        <taxon>Xanthobacteraceae</taxon>
        <taxon>Pseudolabrys</taxon>
    </lineage>
</organism>
<dbReference type="AlphaFoldDB" id="A0A345ZWA7"/>
<sequence length="357" mass="38576">MRVYVDQTHLWRHVTGIERITMQLFSKEALAPLEAVPVRAEGMADMLLTQALGLPARLVRSSSALLLCPGFPPSPLLQAFPGRVIPYIHDVFLLSRRQDLNWRAKAYMAWPFDLAVRRLPRFMVNSADTATKLRIYCRDDAAITVYRPAVRNNFGLSVGARAARPSEPGALRLVAIGTVEPRKNLAAAGRILGALRAQGFPHATLDVIGRRGWGDDWDVLAAMPGVTLHGYQPDEQVTAILDNADALISTSHEEGLGLPLLEAQYGGLPIIAPNQAVFREVLDGSGVFVDPATPYSAAQAIAGAFASADWRSAFVARAAANLARWNNLAAADHGRVIDMLVGLLGAGGEPDRVLARN</sequence>
<dbReference type="KEGG" id="ptaw:DW352_12175"/>
<name>A0A345ZWA7_9HYPH</name>
<dbReference type="EMBL" id="CP031417">
    <property type="protein sequence ID" value="AXK81204.1"/>
    <property type="molecule type" value="Genomic_DNA"/>
</dbReference>
<dbReference type="PANTHER" id="PTHR46401:SF2">
    <property type="entry name" value="GLYCOSYLTRANSFERASE WBBK-RELATED"/>
    <property type="match status" value="1"/>
</dbReference>
<dbReference type="GO" id="GO:0009103">
    <property type="term" value="P:lipopolysaccharide biosynthetic process"/>
    <property type="evidence" value="ECO:0007669"/>
    <property type="project" value="TreeGrafter"/>
</dbReference>
<dbReference type="SUPFAM" id="SSF53756">
    <property type="entry name" value="UDP-Glycosyltransferase/glycogen phosphorylase"/>
    <property type="match status" value="1"/>
</dbReference>
<dbReference type="InterPro" id="IPR001296">
    <property type="entry name" value="Glyco_trans_1"/>
</dbReference>
<evidence type="ECO:0000313" key="4">
    <source>
        <dbReference type="Proteomes" id="UP000254889"/>
    </source>
</evidence>
<dbReference type="OrthoDB" id="9790710at2"/>
<keyword evidence="1 3" id="KW-0808">Transferase</keyword>
<protein>
    <submittedName>
        <fullName evidence="3">Glycosyltransferase</fullName>
    </submittedName>
</protein>
<gene>
    <name evidence="3" type="ORF">DW352_12175</name>
</gene>
<feature type="domain" description="Glycosyl transferase family 1" evidence="2">
    <location>
        <begin position="172"/>
        <end position="314"/>
    </location>
</feature>